<keyword evidence="3 11" id="KW-0813">Transport</keyword>
<dbReference type="InterPro" id="IPR047817">
    <property type="entry name" value="ABC2_TM_bact-type"/>
</dbReference>
<reference evidence="13 14" key="1">
    <citation type="submission" date="2017-08" db="EMBL/GenBank/DDBJ databases">
        <title>Infants hospitalized years apart are colonized by the same room-sourced microbial strains.</title>
        <authorList>
            <person name="Brooks B."/>
            <person name="Olm M.R."/>
            <person name="Firek B.A."/>
            <person name="Baker R."/>
            <person name="Thomas B.C."/>
            <person name="Morowitz M.J."/>
            <person name="Banfield J.F."/>
        </authorList>
    </citation>
    <scope>NUCLEOTIDE SEQUENCE [LARGE SCALE GENOMIC DNA]</scope>
    <source>
        <strain evidence="13">S2_005_003_R2_43</strain>
    </source>
</reference>
<dbReference type="InterPro" id="IPR013525">
    <property type="entry name" value="ABC2_TM"/>
</dbReference>
<organism evidence="13 14">
    <name type="scientific">Ancylobacter novellus</name>
    <name type="common">Thiobacillus novellus</name>
    <dbReference type="NCBI Taxonomy" id="921"/>
    <lineage>
        <taxon>Bacteria</taxon>
        <taxon>Pseudomonadati</taxon>
        <taxon>Pseudomonadota</taxon>
        <taxon>Alphaproteobacteria</taxon>
        <taxon>Hyphomicrobiales</taxon>
        <taxon>Xanthobacteraceae</taxon>
        <taxon>Ancylobacter</taxon>
    </lineage>
</organism>
<dbReference type="GO" id="GO:0043190">
    <property type="term" value="C:ATP-binding cassette (ABC) transporter complex"/>
    <property type="evidence" value="ECO:0007669"/>
    <property type="project" value="InterPro"/>
</dbReference>
<keyword evidence="8 11" id="KW-1133">Transmembrane helix</keyword>
<dbReference type="GO" id="GO:0140359">
    <property type="term" value="F:ABC-type transporter activity"/>
    <property type="evidence" value="ECO:0007669"/>
    <property type="project" value="InterPro"/>
</dbReference>
<protein>
    <recommendedName>
        <fullName evidence="11">Transport permease protein</fullName>
    </recommendedName>
</protein>
<comment type="subcellular location">
    <subcellularLocation>
        <location evidence="11">Cell inner membrane</location>
        <topology evidence="11">Multi-pass membrane protein</topology>
    </subcellularLocation>
    <subcellularLocation>
        <location evidence="1">Cell membrane</location>
        <topology evidence="1">Multi-pass membrane protein</topology>
    </subcellularLocation>
</comment>
<keyword evidence="6 11" id="KW-0812">Transmembrane</keyword>
<proteinExistence type="inferred from homology"/>
<evidence type="ECO:0000256" key="7">
    <source>
        <dbReference type="ARBA" id="ARBA00022903"/>
    </source>
</evidence>
<keyword evidence="10 11" id="KW-0472">Membrane</keyword>
<feature type="transmembrane region" description="Helical" evidence="11">
    <location>
        <begin position="141"/>
        <end position="169"/>
    </location>
</feature>
<accession>A0A2W5MNC4</accession>
<evidence type="ECO:0000256" key="8">
    <source>
        <dbReference type="ARBA" id="ARBA00022989"/>
    </source>
</evidence>
<evidence type="ECO:0000256" key="1">
    <source>
        <dbReference type="ARBA" id="ARBA00004651"/>
    </source>
</evidence>
<evidence type="ECO:0000256" key="3">
    <source>
        <dbReference type="ARBA" id="ARBA00022448"/>
    </source>
</evidence>
<dbReference type="PRINTS" id="PR00164">
    <property type="entry name" value="ABC2TRNSPORT"/>
</dbReference>
<feature type="transmembrane region" description="Helical" evidence="11">
    <location>
        <begin position="175"/>
        <end position="193"/>
    </location>
</feature>
<evidence type="ECO:0000256" key="6">
    <source>
        <dbReference type="ARBA" id="ARBA00022692"/>
    </source>
</evidence>
<dbReference type="GO" id="GO:0015774">
    <property type="term" value="P:polysaccharide transport"/>
    <property type="evidence" value="ECO:0007669"/>
    <property type="project" value="UniProtKB-KW"/>
</dbReference>
<keyword evidence="9" id="KW-0625">Polysaccharide transport</keyword>
<evidence type="ECO:0000256" key="4">
    <source>
        <dbReference type="ARBA" id="ARBA00022475"/>
    </source>
</evidence>
<dbReference type="PANTHER" id="PTHR30413:SF10">
    <property type="entry name" value="CAPSULE POLYSACCHARIDE EXPORT INNER-MEMBRANE PROTEIN CTRC"/>
    <property type="match status" value="1"/>
</dbReference>
<dbReference type="PANTHER" id="PTHR30413">
    <property type="entry name" value="INNER MEMBRANE TRANSPORT PERMEASE"/>
    <property type="match status" value="1"/>
</dbReference>
<feature type="domain" description="ABC transmembrane type-2" evidence="12">
    <location>
        <begin position="31"/>
        <end position="252"/>
    </location>
</feature>
<comment type="caution">
    <text evidence="11">Lacks conserved residue(s) required for the propagation of feature annotation.</text>
</comment>
<comment type="similarity">
    <text evidence="2 11">Belongs to the ABC-2 integral membrane protein family.</text>
</comment>
<feature type="transmembrane region" description="Helical" evidence="11">
    <location>
        <begin position="100"/>
        <end position="129"/>
    </location>
</feature>
<evidence type="ECO:0000256" key="10">
    <source>
        <dbReference type="ARBA" id="ARBA00023136"/>
    </source>
</evidence>
<evidence type="ECO:0000256" key="9">
    <source>
        <dbReference type="ARBA" id="ARBA00023047"/>
    </source>
</evidence>
<dbReference type="Proteomes" id="UP000249577">
    <property type="component" value="Unassembled WGS sequence"/>
</dbReference>
<dbReference type="PROSITE" id="PS51012">
    <property type="entry name" value="ABC_TM2"/>
    <property type="match status" value="1"/>
</dbReference>
<dbReference type="GO" id="GO:0015920">
    <property type="term" value="P:lipopolysaccharide transport"/>
    <property type="evidence" value="ECO:0007669"/>
    <property type="project" value="TreeGrafter"/>
</dbReference>
<keyword evidence="7" id="KW-0972">Capsule biogenesis/degradation</keyword>
<dbReference type="InterPro" id="IPR000412">
    <property type="entry name" value="ABC_2_transport"/>
</dbReference>
<gene>
    <name evidence="13" type="ORF">DI565_01975</name>
</gene>
<dbReference type="AlphaFoldDB" id="A0A2W5MNC4"/>
<evidence type="ECO:0000259" key="12">
    <source>
        <dbReference type="PROSITE" id="PS51012"/>
    </source>
</evidence>
<evidence type="ECO:0000256" key="11">
    <source>
        <dbReference type="RuleBase" id="RU361157"/>
    </source>
</evidence>
<evidence type="ECO:0000313" key="13">
    <source>
        <dbReference type="EMBL" id="PZQ19173.1"/>
    </source>
</evidence>
<evidence type="ECO:0000256" key="2">
    <source>
        <dbReference type="ARBA" id="ARBA00007783"/>
    </source>
</evidence>
<comment type="caution">
    <text evidence="13">The sequence shown here is derived from an EMBL/GenBank/DDBJ whole genome shotgun (WGS) entry which is preliminary data.</text>
</comment>
<keyword evidence="5" id="KW-0762">Sugar transport</keyword>
<dbReference type="EMBL" id="QFPN01000001">
    <property type="protein sequence ID" value="PZQ19173.1"/>
    <property type="molecule type" value="Genomic_DNA"/>
</dbReference>
<evidence type="ECO:0000313" key="14">
    <source>
        <dbReference type="Proteomes" id="UP000249577"/>
    </source>
</evidence>
<evidence type="ECO:0000256" key="5">
    <source>
        <dbReference type="ARBA" id="ARBA00022597"/>
    </source>
</evidence>
<dbReference type="Pfam" id="PF01061">
    <property type="entry name" value="ABC2_membrane"/>
    <property type="match status" value="1"/>
</dbReference>
<feature type="transmembrane region" description="Helical" evidence="11">
    <location>
        <begin position="231"/>
        <end position="248"/>
    </location>
</feature>
<name>A0A2W5MNC4_ANCNO</name>
<sequence>MSLAASAKLQSRAIIALVVSRMRSRYLGSRAGYVWAIVEPMAWVFVLKLALKHSGTDRPPVGDSFEVFFVTGIVIARMWRNVVSSVSQTLVSGRSARLPGLIRLDLCYAACVLEVVTAGVVLTLCLTVLQIFGFDAVPGDLFHCIVAFFALAIFSLAFGLALALLLHAAPGLQHFSNLLLMAMFITSGFAFVVDRMPPATRDIVLWNPLVHFVEWFRMGFFSGYICRSLDLNYVFALTVVFLALGLAGERAFRRRAGREIEAADETEI</sequence>
<keyword evidence="4 11" id="KW-1003">Cell membrane</keyword>